<dbReference type="GO" id="GO:0016491">
    <property type="term" value="F:oxidoreductase activity"/>
    <property type="evidence" value="ECO:0007669"/>
    <property type="project" value="TreeGrafter"/>
</dbReference>
<dbReference type="InterPro" id="IPR004155">
    <property type="entry name" value="PBS_lyase_HEAT"/>
</dbReference>
<sequence length="154" mass="17327">MEERYRARDAEFFKTLLKHEDFTVRARATCILAELGGRGFIEELADVLLHDENPIVRHEAAYSLGQLGFREAIPYLVESMKHDPHPIVRHESAIALGVIGRADCWDDLIKALEDHCPEVVDSAVIALSNIEFCRRLFSKPVEAEAAEFARKPGG</sequence>
<dbReference type="InterPro" id="IPR011989">
    <property type="entry name" value="ARM-like"/>
</dbReference>
<dbReference type="AlphaFoldDB" id="A0A7J3VRK5"/>
<dbReference type="SMART" id="SM00567">
    <property type="entry name" value="EZ_HEAT"/>
    <property type="match status" value="3"/>
</dbReference>
<protein>
    <submittedName>
        <fullName evidence="1">HEAT repeat domain-containing protein</fullName>
    </submittedName>
</protein>
<organism evidence="1">
    <name type="scientific">Caldiarchaeum subterraneum</name>
    <dbReference type="NCBI Taxonomy" id="311458"/>
    <lineage>
        <taxon>Archaea</taxon>
        <taxon>Nitrososphaerota</taxon>
        <taxon>Candidatus Caldarchaeales</taxon>
        <taxon>Candidatus Caldarchaeaceae</taxon>
        <taxon>Candidatus Caldarchaeum</taxon>
    </lineage>
</organism>
<accession>A0A7J3VRK5</accession>
<gene>
    <name evidence="1" type="ORF">ENM31_00525</name>
</gene>
<dbReference type="PANTHER" id="PTHR12697">
    <property type="entry name" value="PBS LYASE HEAT-LIKE PROTEIN"/>
    <property type="match status" value="1"/>
</dbReference>
<dbReference type="PANTHER" id="PTHR12697:SF5">
    <property type="entry name" value="DEOXYHYPUSINE HYDROXYLASE"/>
    <property type="match status" value="1"/>
</dbReference>
<proteinExistence type="predicted"/>
<comment type="caution">
    <text evidence="1">The sequence shown here is derived from an EMBL/GenBank/DDBJ whole genome shotgun (WGS) entry which is preliminary data.</text>
</comment>
<dbReference type="InterPro" id="IPR016024">
    <property type="entry name" value="ARM-type_fold"/>
</dbReference>
<dbReference type="Pfam" id="PF13646">
    <property type="entry name" value="HEAT_2"/>
    <property type="match status" value="1"/>
</dbReference>
<evidence type="ECO:0000313" key="1">
    <source>
        <dbReference type="EMBL" id="HHM43768.1"/>
    </source>
</evidence>
<dbReference type="Gene3D" id="1.25.10.10">
    <property type="entry name" value="Leucine-rich Repeat Variant"/>
    <property type="match status" value="1"/>
</dbReference>
<reference evidence="1" key="1">
    <citation type="journal article" date="2020" name="mSystems">
        <title>Genome- and Community-Level Interaction Insights into Carbon Utilization and Element Cycling Functions of Hydrothermarchaeota in Hydrothermal Sediment.</title>
        <authorList>
            <person name="Zhou Z."/>
            <person name="Liu Y."/>
            <person name="Xu W."/>
            <person name="Pan J."/>
            <person name="Luo Z.H."/>
            <person name="Li M."/>
        </authorList>
    </citation>
    <scope>NUCLEOTIDE SEQUENCE [LARGE SCALE GENOMIC DNA]</scope>
    <source>
        <strain evidence="1">SpSt-1074</strain>
    </source>
</reference>
<name>A0A7J3VRK5_CALS0</name>
<dbReference type="EMBL" id="DRXH01000021">
    <property type="protein sequence ID" value="HHM43768.1"/>
    <property type="molecule type" value="Genomic_DNA"/>
</dbReference>
<dbReference type="SUPFAM" id="SSF48371">
    <property type="entry name" value="ARM repeat"/>
    <property type="match status" value="1"/>
</dbReference>